<sequence>MATATASNDKSTAFRAVGLALVGGIAALVASAQTGIAKAETRPSALYTVLVGARGELIYEPPVLTIRAGDRVRFINVGGFHNVIADDNSFRCANGCEGDGGSGAPSNAFWSFTLTFNTPGKIGYYCSAHGSPGSGMIGEIQVEPVSVSLQSFSVD</sequence>
<dbReference type="RefSeq" id="WP_261694331.1">
    <property type="nucleotide sequence ID" value="NZ_CP104694.1"/>
</dbReference>
<accession>A0ABY6BBC1</accession>
<keyword evidence="5" id="KW-1185">Reference proteome</keyword>
<dbReference type="Gene3D" id="2.60.40.420">
    <property type="entry name" value="Cupredoxins - blue copper proteins"/>
    <property type="match status" value="1"/>
</dbReference>
<reference evidence="4" key="1">
    <citation type="submission" date="2022-09" db="EMBL/GenBank/DDBJ databases">
        <title>Tahibacter sp. nov., isolated from a fresh water.</title>
        <authorList>
            <person name="Baek J.H."/>
            <person name="Lee J.K."/>
            <person name="Kim J.M."/>
            <person name="Jeon C.O."/>
        </authorList>
    </citation>
    <scope>NUCLEOTIDE SEQUENCE</scope>
    <source>
        <strain evidence="4">W38</strain>
    </source>
</reference>
<dbReference type="SUPFAM" id="SSF49503">
    <property type="entry name" value="Cupredoxins"/>
    <property type="match status" value="1"/>
</dbReference>
<dbReference type="InterPro" id="IPR008972">
    <property type="entry name" value="Cupredoxin"/>
</dbReference>
<dbReference type="Proteomes" id="UP001064632">
    <property type="component" value="Chromosome"/>
</dbReference>
<evidence type="ECO:0000256" key="2">
    <source>
        <dbReference type="ARBA" id="ARBA00023008"/>
    </source>
</evidence>
<dbReference type="Pfam" id="PF00127">
    <property type="entry name" value="Copper-bind"/>
    <property type="match status" value="1"/>
</dbReference>
<dbReference type="InterPro" id="IPR000923">
    <property type="entry name" value="BlueCu_1"/>
</dbReference>
<gene>
    <name evidence="4" type="ORF">N4264_21865</name>
</gene>
<name>A0ABY6BBC1_9GAMM</name>
<evidence type="ECO:0000256" key="1">
    <source>
        <dbReference type="ARBA" id="ARBA00022723"/>
    </source>
</evidence>
<keyword evidence="2" id="KW-0186">Copper</keyword>
<organism evidence="4 5">
    <name type="scientific">Tahibacter amnicola</name>
    <dbReference type="NCBI Taxonomy" id="2976241"/>
    <lineage>
        <taxon>Bacteria</taxon>
        <taxon>Pseudomonadati</taxon>
        <taxon>Pseudomonadota</taxon>
        <taxon>Gammaproteobacteria</taxon>
        <taxon>Lysobacterales</taxon>
        <taxon>Rhodanobacteraceae</taxon>
        <taxon>Tahibacter</taxon>
    </lineage>
</organism>
<evidence type="ECO:0000313" key="4">
    <source>
        <dbReference type="EMBL" id="UXI67356.1"/>
    </source>
</evidence>
<proteinExistence type="predicted"/>
<evidence type="ECO:0000259" key="3">
    <source>
        <dbReference type="Pfam" id="PF00127"/>
    </source>
</evidence>
<feature type="domain" description="Blue (type 1) copper" evidence="3">
    <location>
        <begin position="51"/>
        <end position="143"/>
    </location>
</feature>
<evidence type="ECO:0000313" key="5">
    <source>
        <dbReference type="Proteomes" id="UP001064632"/>
    </source>
</evidence>
<keyword evidence="1" id="KW-0479">Metal-binding</keyword>
<protein>
    <submittedName>
        <fullName evidence="4">Plastocyanin/azurin family copper-binding protein</fullName>
    </submittedName>
</protein>
<dbReference type="EMBL" id="CP104694">
    <property type="protein sequence ID" value="UXI67356.1"/>
    <property type="molecule type" value="Genomic_DNA"/>
</dbReference>